<comment type="caution">
    <text evidence="4">The sequence shown here is derived from an EMBL/GenBank/DDBJ whole genome shotgun (WGS) entry which is preliminary data.</text>
</comment>
<dbReference type="EMBL" id="JABACJ020000002">
    <property type="protein sequence ID" value="MBU3874849.1"/>
    <property type="molecule type" value="Genomic_DNA"/>
</dbReference>
<evidence type="ECO:0000259" key="3">
    <source>
        <dbReference type="PROSITE" id="PS50893"/>
    </source>
</evidence>
<evidence type="ECO:0000256" key="1">
    <source>
        <dbReference type="ARBA" id="ARBA00005417"/>
    </source>
</evidence>
<dbReference type="PROSITE" id="PS00211">
    <property type="entry name" value="ABC_TRANSPORTER_1"/>
    <property type="match status" value="1"/>
</dbReference>
<dbReference type="RefSeq" id="WP_216239419.1">
    <property type="nucleotide sequence ID" value="NZ_JABACJ020000002.1"/>
</dbReference>
<dbReference type="PROSITE" id="PS50893">
    <property type="entry name" value="ABC_TRANSPORTER_2"/>
    <property type="match status" value="1"/>
</dbReference>
<dbReference type="PANTHER" id="PTHR43335:SF2">
    <property type="entry name" value="ABC TRANSPORTER, ATP-BINDING PROTEIN"/>
    <property type="match status" value="1"/>
</dbReference>
<organism evidence="4 5">
    <name type="scientific">Faecalicatena faecalis</name>
    <dbReference type="NCBI Taxonomy" id="2726362"/>
    <lineage>
        <taxon>Bacteria</taxon>
        <taxon>Bacillati</taxon>
        <taxon>Bacillota</taxon>
        <taxon>Clostridia</taxon>
        <taxon>Lachnospirales</taxon>
        <taxon>Lachnospiraceae</taxon>
        <taxon>Faecalicatena</taxon>
    </lineage>
</organism>
<keyword evidence="5" id="KW-1185">Reference proteome</keyword>
<dbReference type="Pfam" id="PF00005">
    <property type="entry name" value="ABC_tran"/>
    <property type="match status" value="1"/>
</dbReference>
<protein>
    <submittedName>
        <fullName evidence="4">ABC transporter ATP-binding protein</fullName>
    </submittedName>
</protein>
<dbReference type="CDD" id="cd03264">
    <property type="entry name" value="ABC_drug_resistance_like"/>
    <property type="match status" value="1"/>
</dbReference>
<keyword evidence="4" id="KW-0067">ATP-binding</keyword>
<dbReference type="Proteomes" id="UP000723714">
    <property type="component" value="Unassembled WGS sequence"/>
</dbReference>
<keyword evidence="2" id="KW-0813">Transport</keyword>
<accession>A0ABS6CZV0</accession>
<dbReference type="SMART" id="SM00382">
    <property type="entry name" value="AAA"/>
    <property type="match status" value="1"/>
</dbReference>
<dbReference type="PANTHER" id="PTHR43335">
    <property type="entry name" value="ABC TRANSPORTER, ATP-BINDING PROTEIN"/>
    <property type="match status" value="1"/>
</dbReference>
<dbReference type="InterPro" id="IPR003593">
    <property type="entry name" value="AAA+_ATPase"/>
</dbReference>
<evidence type="ECO:0000313" key="4">
    <source>
        <dbReference type="EMBL" id="MBU3874849.1"/>
    </source>
</evidence>
<sequence>MPELKLDRVTKQFQNKIAVDQVSLTLKEGIYGFLGANGAGKTTLLRMLCGVLKPTSGEILCNGTEIRKMDGEFRHILGYLPQDFGYYPDFSAKRYLEYLAACKAVPKDLAEQKVQEVLQLVGLLGVQKQKIKTFSGGMIRRMGIAQALLNDPEILLLDEPTSGLDPKERIRFRNIISAMSKDRIVILSTHIVSDVEFIADEILLMKQGQIVEQGTSYEVTESVKGKVWECLVLPKEVQRLNEMYSVSNLRNEKDKVYLRIVSDDSPWEGAVQAEPRLEDVYLYYFKEAAENVENLA</sequence>
<dbReference type="InterPro" id="IPR003439">
    <property type="entry name" value="ABC_transporter-like_ATP-bd"/>
</dbReference>
<gene>
    <name evidence="4" type="ORF">HGO97_003345</name>
</gene>
<dbReference type="GO" id="GO:0005524">
    <property type="term" value="F:ATP binding"/>
    <property type="evidence" value="ECO:0007669"/>
    <property type="project" value="UniProtKB-KW"/>
</dbReference>
<feature type="domain" description="ABC transporter" evidence="3">
    <location>
        <begin position="4"/>
        <end position="232"/>
    </location>
</feature>
<comment type="similarity">
    <text evidence="1">Belongs to the ABC transporter superfamily.</text>
</comment>
<reference evidence="4 5" key="1">
    <citation type="submission" date="2021-06" db="EMBL/GenBank/DDBJ databases">
        <title>Faecalicatena sp. nov. isolated from porcine feces.</title>
        <authorList>
            <person name="Oh B.S."/>
            <person name="Lee J.H."/>
        </authorList>
    </citation>
    <scope>NUCLEOTIDE SEQUENCE [LARGE SCALE GENOMIC DNA]</scope>
    <source>
        <strain evidence="4 5">AGMB00832</strain>
    </source>
</reference>
<proteinExistence type="inferred from homology"/>
<dbReference type="InterPro" id="IPR017871">
    <property type="entry name" value="ABC_transporter-like_CS"/>
</dbReference>
<evidence type="ECO:0000313" key="5">
    <source>
        <dbReference type="Proteomes" id="UP000723714"/>
    </source>
</evidence>
<name>A0ABS6CZV0_9FIRM</name>
<evidence type="ECO:0000256" key="2">
    <source>
        <dbReference type="ARBA" id="ARBA00022448"/>
    </source>
</evidence>
<keyword evidence="4" id="KW-0547">Nucleotide-binding</keyword>